<protein>
    <recommendedName>
        <fullName evidence="3">D-isomer specific 2-hydroxyacid dehydrogenase NAD-binding domain-containing protein</fullName>
    </recommendedName>
</protein>
<dbReference type="GeneID" id="23565867"/>
<dbReference type="eggNOG" id="KOG0069">
    <property type="taxonomic scope" value="Eukaryota"/>
</dbReference>
<dbReference type="PANTHER" id="PTHR10996:SF277">
    <property type="entry name" value="GLYOXYLATE REDUCTASE_HYDROXYPYRUVATE REDUCTASE"/>
    <property type="match status" value="1"/>
</dbReference>
<reference evidence="4 5" key="1">
    <citation type="journal article" date="2006" name="Nature">
        <title>Insights from the genome of the biotrophic fungal plant pathogen Ustilago maydis.</title>
        <authorList>
            <person name="Kamper J."/>
            <person name="Kahmann R."/>
            <person name="Bolker M."/>
            <person name="Ma L.J."/>
            <person name="Brefort T."/>
            <person name="Saville B.J."/>
            <person name="Banuett F."/>
            <person name="Kronstad J.W."/>
            <person name="Gold S.E."/>
            <person name="Muller O."/>
            <person name="Perlin M.H."/>
            <person name="Wosten H.A."/>
            <person name="de Vries R."/>
            <person name="Ruiz-Herrera J."/>
            <person name="Reynaga-Pena C.G."/>
            <person name="Snetselaar K."/>
            <person name="McCann M."/>
            <person name="Perez-Martin J."/>
            <person name="Feldbrugge M."/>
            <person name="Basse C.W."/>
            <person name="Steinberg G."/>
            <person name="Ibeas J.I."/>
            <person name="Holloman W."/>
            <person name="Guzman P."/>
            <person name="Farman M."/>
            <person name="Stajich J.E."/>
            <person name="Sentandreu R."/>
            <person name="Gonzalez-Prieto J.M."/>
            <person name="Kennell J.C."/>
            <person name="Molina L."/>
            <person name="Schirawski J."/>
            <person name="Mendoza-Mendoza A."/>
            <person name="Greilinger D."/>
            <person name="Munch K."/>
            <person name="Rossel N."/>
            <person name="Scherer M."/>
            <person name="Vranes M."/>
            <person name="Ladendorf O."/>
            <person name="Vincon V."/>
            <person name="Fuchs U."/>
            <person name="Sandrock B."/>
            <person name="Meng S."/>
            <person name="Ho E.C."/>
            <person name="Cahill M.J."/>
            <person name="Boyce K.J."/>
            <person name="Klose J."/>
            <person name="Klosterman S.J."/>
            <person name="Deelstra H.J."/>
            <person name="Ortiz-Castellanos L."/>
            <person name="Li W."/>
            <person name="Sanchez-Alonso P."/>
            <person name="Schreier P.H."/>
            <person name="Hauser-Hahn I."/>
            <person name="Vaupel M."/>
            <person name="Koopmann E."/>
            <person name="Friedrich G."/>
            <person name="Voss H."/>
            <person name="Schluter T."/>
            <person name="Margolis J."/>
            <person name="Platt D."/>
            <person name="Swimmer C."/>
            <person name="Gnirke A."/>
            <person name="Chen F."/>
            <person name="Vysotskaia V."/>
            <person name="Mannhaupt G."/>
            <person name="Guldener U."/>
            <person name="Munsterkotter M."/>
            <person name="Haase D."/>
            <person name="Oesterheld M."/>
            <person name="Mewes H.W."/>
            <person name="Mauceli E.W."/>
            <person name="DeCaprio D."/>
            <person name="Wade C.M."/>
            <person name="Butler J."/>
            <person name="Young S."/>
            <person name="Jaffe D.B."/>
            <person name="Calvo S."/>
            <person name="Nusbaum C."/>
            <person name="Galagan J."/>
            <person name="Birren B.W."/>
        </authorList>
    </citation>
    <scope>NUCLEOTIDE SEQUENCE [LARGE SCALE GENOMIC DNA]</scope>
    <source>
        <strain evidence="5">DSM 14603 / FGSC 9021 / UM521</strain>
    </source>
</reference>
<dbReference type="Pfam" id="PF02826">
    <property type="entry name" value="2-Hacid_dh_C"/>
    <property type="match status" value="1"/>
</dbReference>
<dbReference type="InterPro" id="IPR050223">
    <property type="entry name" value="D-isomer_2-hydroxyacid_DH"/>
</dbReference>
<dbReference type="Proteomes" id="UP000000561">
    <property type="component" value="Chromosome 22"/>
</dbReference>
<feature type="region of interest" description="Disordered" evidence="2">
    <location>
        <begin position="299"/>
        <end position="321"/>
    </location>
</feature>
<dbReference type="Gene3D" id="3.40.50.720">
    <property type="entry name" value="NAD(P)-binding Rossmann-like Domain"/>
    <property type="match status" value="2"/>
</dbReference>
<evidence type="ECO:0000259" key="3">
    <source>
        <dbReference type="Pfam" id="PF02826"/>
    </source>
</evidence>
<dbReference type="AlphaFoldDB" id="A0A0D1DP31"/>
<dbReference type="SUPFAM" id="SSF51735">
    <property type="entry name" value="NAD(P)-binding Rossmann-fold domains"/>
    <property type="match status" value="1"/>
</dbReference>
<dbReference type="OMA" id="KETHEGR"/>
<dbReference type="KEGG" id="uma:UMAG_06191"/>
<dbReference type="PANTHER" id="PTHR10996">
    <property type="entry name" value="2-HYDROXYACID DEHYDROGENASE-RELATED"/>
    <property type="match status" value="1"/>
</dbReference>
<feature type="compositionally biased region" description="Polar residues" evidence="2">
    <location>
        <begin position="299"/>
        <end position="310"/>
    </location>
</feature>
<evidence type="ECO:0000313" key="5">
    <source>
        <dbReference type="Proteomes" id="UP000000561"/>
    </source>
</evidence>
<organism evidence="4 5">
    <name type="scientific">Mycosarcoma maydis</name>
    <name type="common">Corn smut fungus</name>
    <name type="synonym">Ustilago maydis</name>
    <dbReference type="NCBI Taxonomy" id="5270"/>
    <lineage>
        <taxon>Eukaryota</taxon>
        <taxon>Fungi</taxon>
        <taxon>Dikarya</taxon>
        <taxon>Basidiomycota</taxon>
        <taxon>Ustilaginomycotina</taxon>
        <taxon>Ustilaginomycetes</taxon>
        <taxon>Ustilaginales</taxon>
        <taxon>Ustilaginaceae</taxon>
        <taxon>Mycosarcoma</taxon>
    </lineage>
</organism>
<gene>
    <name evidence="4" type="ORF">UMAG_06191</name>
</gene>
<dbReference type="InterPro" id="IPR006140">
    <property type="entry name" value="D-isomer_DH_NAD-bd"/>
</dbReference>
<dbReference type="EMBL" id="CM003161">
    <property type="protein sequence ID" value="KIS65811.1"/>
    <property type="molecule type" value="Genomic_DNA"/>
</dbReference>
<dbReference type="RefSeq" id="XP_011392561.1">
    <property type="nucleotide sequence ID" value="XM_011394259.1"/>
</dbReference>
<feature type="domain" description="D-isomer specific 2-hydroxyacid dehydrogenase NAD-binding" evidence="3">
    <location>
        <begin position="133"/>
        <end position="273"/>
    </location>
</feature>
<dbReference type="GO" id="GO:0051287">
    <property type="term" value="F:NAD binding"/>
    <property type="evidence" value="ECO:0007669"/>
    <property type="project" value="InterPro"/>
</dbReference>
<name>A0A0D1DP31_MYCMD</name>
<evidence type="ECO:0000256" key="2">
    <source>
        <dbReference type="SAM" id="MobiDB-lite"/>
    </source>
</evidence>
<evidence type="ECO:0000256" key="1">
    <source>
        <dbReference type="ARBA" id="ARBA00023002"/>
    </source>
</evidence>
<proteinExistence type="predicted"/>
<keyword evidence="1" id="KW-0560">Oxidoreductase</keyword>
<dbReference type="STRING" id="237631.A0A0D1DP31"/>
<dbReference type="InParanoid" id="A0A0D1DP31"/>
<accession>A0A0D1DP31</accession>
<evidence type="ECO:0000313" key="4">
    <source>
        <dbReference type="EMBL" id="KIS65811.1"/>
    </source>
</evidence>
<dbReference type="GO" id="GO:0030267">
    <property type="term" value="F:glyoxylate reductase (NADPH) activity"/>
    <property type="evidence" value="ECO:0000318"/>
    <property type="project" value="GO_Central"/>
</dbReference>
<dbReference type="GO" id="GO:0005829">
    <property type="term" value="C:cytosol"/>
    <property type="evidence" value="ECO:0000318"/>
    <property type="project" value="GO_Central"/>
</dbReference>
<dbReference type="GO" id="GO:0016618">
    <property type="term" value="F:hydroxypyruvate reductase [NAD(P)H] activity"/>
    <property type="evidence" value="ECO:0000318"/>
    <property type="project" value="GO_Central"/>
</dbReference>
<keyword evidence="5" id="KW-1185">Reference proteome</keyword>
<dbReference type="InterPro" id="IPR036291">
    <property type="entry name" value="NAD(P)-bd_dom_sf"/>
</dbReference>
<sequence length="321" mass="34909">MINLAIQPSDASATCLCVSSLLASLPTTLRSELSIQACATPTTTALLWLPSARLGDTSSELRRILLECRSIRFVQLPMTGVDEFVPLIRELRARRIVWCCSKGCFGEMCAEHALALTLSLLRRISCRSTTPEHVDSLVSKRVVIVGSGSIAQHLCTMLVPFRCTITCLDSNTSRSDLVSSLRDAQIIMIACALTQATSNLFNCSLFSLLSPCAILINVARAEIVHTPDLISALSTNKLHAAAADVFTPPPAHQLDQMQMLITNAKLLVTQHSAVPTKLIGSLLAHRIRANLETLVESLQADQQDQPSQSHWLGKVDPEKGY</sequence>
<dbReference type="VEuPathDB" id="FungiDB:UMAG_06191"/>
<dbReference type="OrthoDB" id="298012at2759"/>